<name>A0A381YLG1_9ZZZZ</name>
<feature type="compositionally biased region" description="Polar residues" evidence="1">
    <location>
        <begin position="1"/>
        <end position="10"/>
    </location>
</feature>
<dbReference type="InterPro" id="IPR022935">
    <property type="entry name" value="ClpS"/>
</dbReference>
<organism evidence="3">
    <name type="scientific">marine metagenome</name>
    <dbReference type="NCBI Taxonomy" id="408172"/>
    <lineage>
        <taxon>unclassified sequences</taxon>
        <taxon>metagenomes</taxon>
        <taxon>ecological metagenomes</taxon>
    </lineage>
</organism>
<reference evidence="3" key="1">
    <citation type="submission" date="2018-05" db="EMBL/GenBank/DDBJ databases">
        <authorList>
            <person name="Lanie J.A."/>
            <person name="Ng W.-L."/>
            <person name="Kazmierczak K.M."/>
            <person name="Andrzejewski T.M."/>
            <person name="Davidsen T.M."/>
            <person name="Wayne K.J."/>
            <person name="Tettelin H."/>
            <person name="Glass J.I."/>
            <person name="Rusch D."/>
            <person name="Podicherti R."/>
            <person name="Tsui H.-C.T."/>
            <person name="Winkler M.E."/>
        </authorList>
    </citation>
    <scope>NUCLEOTIDE SEQUENCE</scope>
</reference>
<dbReference type="PANTHER" id="PTHR33473">
    <property type="entry name" value="ATP-DEPENDENT CLP PROTEASE ADAPTER PROTEIN CLPS1, CHLOROPLASTIC"/>
    <property type="match status" value="1"/>
</dbReference>
<dbReference type="GO" id="GO:0030163">
    <property type="term" value="P:protein catabolic process"/>
    <property type="evidence" value="ECO:0007669"/>
    <property type="project" value="InterPro"/>
</dbReference>
<evidence type="ECO:0000256" key="1">
    <source>
        <dbReference type="SAM" id="MobiDB-lite"/>
    </source>
</evidence>
<sequence length="103" mass="11874">MSYNEEPSGQTRERVRSVSKEPPRYRVLLHNDDYTTMEFVVKVLESVFHRSPAEAYRIMMQVHSQGQGLCGIYPYDVAETRALAAQDLARHEGFPLQTSIEKE</sequence>
<accession>A0A381YLG1</accession>
<dbReference type="SUPFAM" id="SSF54736">
    <property type="entry name" value="ClpS-like"/>
    <property type="match status" value="1"/>
</dbReference>
<dbReference type="InterPro" id="IPR014719">
    <property type="entry name" value="Ribosomal_bL12_C/ClpS-like"/>
</dbReference>
<dbReference type="InterPro" id="IPR003769">
    <property type="entry name" value="ClpS_core"/>
</dbReference>
<feature type="region of interest" description="Disordered" evidence="1">
    <location>
        <begin position="1"/>
        <end position="22"/>
    </location>
</feature>
<dbReference type="AlphaFoldDB" id="A0A381YLG1"/>
<dbReference type="HAMAP" id="MF_00302">
    <property type="entry name" value="ClpS"/>
    <property type="match status" value="1"/>
</dbReference>
<proteinExistence type="inferred from homology"/>
<feature type="domain" description="Adaptor protein ClpS core" evidence="2">
    <location>
        <begin position="20"/>
        <end position="98"/>
    </location>
</feature>
<dbReference type="EMBL" id="UINC01018511">
    <property type="protein sequence ID" value="SVA77820.1"/>
    <property type="molecule type" value="Genomic_DNA"/>
</dbReference>
<dbReference type="Gene3D" id="3.30.1390.10">
    <property type="match status" value="1"/>
</dbReference>
<dbReference type="GO" id="GO:0006508">
    <property type="term" value="P:proteolysis"/>
    <property type="evidence" value="ECO:0007669"/>
    <property type="project" value="InterPro"/>
</dbReference>
<protein>
    <recommendedName>
        <fullName evidence="2">Adaptor protein ClpS core domain-containing protein</fullName>
    </recommendedName>
</protein>
<dbReference type="PANTHER" id="PTHR33473:SF19">
    <property type="entry name" value="ATP-DEPENDENT CLP PROTEASE ADAPTER PROTEIN CLPS"/>
    <property type="match status" value="1"/>
</dbReference>
<feature type="compositionally biased region" description="Basic and acidic residues" evidence="1">
    <location>
        <begin position="11"/>
        <end position="22"/>
    </location>
</feature>
<gene>
    <name evidence="3" type="ORF">METZ01_LOCUS130674</name>
</gene>
<dbReference type="Pfam" id="PF02617">
    <property type="entry name" value="ClpS"/>
    <property type="match status" value="1"/>
</dbReference>
<evidence type="ECO:0000259" key="2">
    <source>
        <dbReference type="Pfam" id="PF02617"/>
    </source>
</evidence>
<evidence type="ECO:0000313" key="3">
    <source>
        <dbReference type="EMBL" id="SVA77820.1"/>
    </source>
</evidence>
<dbReference type="FunFam" id="3.30.1390.10:FF:000002">
    <property type="entry name" value="ATP-dependent Clp protease adapter protein ClpS"/>
    <property type="match status" value="1"/>
</dbReference>